<name>A0ABU7FMU4_9ACTN</name>
<sequence>MNASVVGQPEFVLPHAHQHLTGDDGLPAGSPAWAILENVVEQLAGLVRYQRVFTSAG</sequence>
<accession>A0ABU7FMU4</accession>
<evidence type="ECO:0000313" key="1">
    <source>
        <dbReference type="EMBL" id="MED7825450.1"/>
    </source>
</evidence>
<dbReference type="EMBL" id="JAYWVC010000109">
    <property type="protein sequence ID" value="MED7825450.1"/>
    <property type="molecule type" value="Genomic_DNA"/>
</dbReference>
<reference evidence="1" key="1">
    <citation type="submission" date="2024-01" db="EMBL/GenBank/DDBJ databases">
        <title>First draft genome sequence data of TA4-1, the type strain of Gram-positive actinobacterium Streptomyces chiangmaiensis.</title>
        <authorList>
            <person name="Yasawong M."/>
            <person name="Nantapong N."/>
        </authorList>
    </citation>
    <scope>NUCLEOTIDE SEQUENCE</scope>
    <source>
        <strain evidence="1">TA4-1</strain>
    </source>
</reference>
<comment type="caution">
    <text evidence="1">The sequence shown here is derived from an EMBL/GenBank/DDBJ whole genome shotgun (WGS) entry which is preliminary data.</text>
</comment>
<proteinExistence type="predicted"/>
<keyword evidence="2" id="KW-1185">Reference proteome</keyword>
<gene>
    <name evidence="1" type="ORF">VXC91_26555</name>
</gene>
<dbReference type="Proteomes" id="UP001333996">
    <property type="component" value="Unassembled WGS sequence"/>
</dbReference>
<evidence type="ECO:0000313" key="2">
    <source>
        <dbReference type="Proteomes" id="UP001333996"/>
    </source>
</evidence>
<organism evidence="1 2">
    <name type="scientific">Streptomyces chiangmaiensis</name>
    <dbReference type="NCBI Taxonomy" id="766497"/>
    <lineage>
        <taxon>Bacteria</taxon>
        <taxon>Bacillati</taxon>
        <taxon>Actinomycetota</taxon>
        <taxon>Actinomycetes</taxon>
        <taxon>Kitasatosporales</taxon>
        <taxon>Streptomycetaceae</taxon>
        <taxon>Streptomyces</taxon>
    </lineage>
</organism>
<protein>
    <submittedName>
        <fullName evidence="1">Uncharacterized protein</fullName>
    </submittedName>
</protein>
<dbReference type="RefSeq" id="WP_329509861.1">
    <property type="nucleotide sequence ID" value="NZ_BAAAYZ010000056.1"/>
</dbReference>